<dbReference type="Pfam" id="PF01841">
    <property type="entry name" value="Transglut_core"/>
    <property type="match status" value="1"/>
</dbReference>
<dbReference type="Gene3D" id="2.60.40.3140">
    <property type="match status" value="1"/>
</dbReference>
<feature type="domain" description="Transglutaminase-like" evidence="2">
    <location>
        <begin position="283"/>
        <end position="362"/>
    </location>
</feature>
<feature type="domain" description="DUF3857" evidence="3">
    <location>
        <begin position="63"/>
        <end position="224"/>
    </location>
</feature>
<evidence type="ECO:0000313" key="4">
    <source>
        <dbReference type="EMBL" id="EHQ27594.1"/>
    </source>
</evidence>
<dbReference type="STRING" id="714943.Mucpa_3496"/>
<dbReference type="RefSeq" id="WP_008508104.1">
    <property type="nucleotide sequence ID" value="NZ_CM001403.1"/>
</dbReference>
<protein>
    <submittedName>
        <fullName evidence="4">Transglutaminase domain-containing protein</fullName>
    </submittedName>
</protein>
<gene>
    <name evidence="4" type="ORF">Mucpa_3496</name>
</gene>
<dbReference type="InterPro" id="IPR002931">
    <property type="entry name" value="Transglutaminase-like"/>
</dbReference>
<dbReference type="SUPFAM" id="SSF54001">
    <property type="entry name" value="Cysteine proteinases"/>
    <property type="match status" value="1"/>
</dbReference>
<dbReference type="Proteomes" id="UP000002774">
    <property type="component" value="Chromosome"/>
</dbReference>
<evidence type="ECO:0000259" key="2">
    <source>
        <dbReference type="Pfam" id="PF01841"/>
    </source>
</evidence>
<name>H1YIP9_9SPHI</name>
<dbReference type="Gene3D" id="2.60.120.1130">
    <property type="match status" value="1"/>
</dbReference>
<evidence type="ECO:0000256" key="1">
    <source>
        <dbReference type="SAM" id="SignalP"/>
    </source>
</evidence>
<accession>H1YIP9</accession>
<organism evidence="4 5">
    <name type="scientific">Mucilaginibacter paludis DSM 18603</name>
    <dbReference type="NCBI Taxonomy" id="714943"/>
    <lineage>
        <taxon>Bacteria</taxon>
        <taxon>Pseudomonadati</taxon>
        <taxon>Bacteroidota</taxon>
        <taxon>Sphingobacteriia</taxon>
        <taxon>Sphingobacteriales</taxon>
        <taxon>Sphingobacteriaceae</taxon>
        <taxon>Mucilaginibacter</taxon>
    </lineage>
</organism>
<dbReference type="eggNOG" id="COG1305">
    <property type="taxonomic scope" value="Bacteria"/>
</dbReference>
<evidence type="ECO:0000313" key="5">
    <source>
        <dbReference type="Proteomes" id="UP000002774"/>
    </source>
</evidence>
<keyword evidence="1" id="KW-0732">Signal</keyword>
<dbReference type="Gene3D" id="3.10.620.30">
    <property type="match status" value="1"/>
</dbReference>
<dbReference type="EMBL" id="CM001403">
    <property type="protein sequence ID" value="EHQ27594.1"/>
    <property type="molecule type" value="Genomic_DNA"/>
</dbReference>
<dbReference type="AlphaFoldDB" id="H1YIP9"/>
<sequence>MCKKSFVCLLIGTLGIFFNNAFSQSKDIPAELYKASTIPDSLKKDANAVVRYSLKEVTVKGPGRKVARSHRIITILNEKAEGEASVGLGYEPKFNSVNTIEMMVYDADGKLIKKYRKGDMYDRAAYDDMSIITDDRIISTRHTIVSYPVTVEKITEMSSNSFLDLGEWQIQEPDIAVQNSVYRIIVNPAVGFRFKNKHTSIRPEISKGDMDSYTWQVKNLKAIKLEDDAVDWQVLPGIFFAANSFEYGGIPGDISSWKNYGKWQLGLNADVNSLTPARAEEIRQMVAGLKADKEKVKFLYEYLQHNVRYVSIQLGIGGLKPFPATFVDQKKYGDCKALSNYMFALLKAVGIPSYYAIVRGGENKEPADPEFPADPFNHIILCVPLKGDTTWLECTNTLKPFGKLGTFTENRNALLITEDGGKLVNTPKSTIDDNHFKSEVHLVLDADGGAKAKMQLWVTGGYRDEFLGLDQEKADDQKKMLIQHFGLKQPSALELKPVEDKEGTKEVDVDMEYDRFCDIISGDKRFYKPRVFNLWQLTLPVLEKRKSDYYFEFPMQKTCVTTIDLPQGFEVETMPANASLKFSYGNYEVNYVYDAAKNQIISTAKFNLTRYAIPAAKYNEMQEYMDNIAKVQNKKLVIRKKA</sequence>
<keyword evidence="5" id="KW-1185">Reference proteome</keyword>
<evidence type="ECO:0000259" key="3">
    <source>
        <dbReference type="Pfam" id="PF12969"/>
    </source>
</evidence>
<dbReference type="InterPro" id="IPR024618">
    <property type="entry name" value="DUF3857"/>
</dbReference>
<proteinExistence type="predicted"/>
<dbReference type="HOGENOM" id="CLU_027424_1_0_10"/>
<reference evidence="4" key="1">
    <citation type="submission" date="2011-09" db="EMBL/GenBank/DDBJ databases">
        <title>The permanent draft genome of Mucilaginibacter paludis DSM 18603.</title>
        <authorList>
            <consortium name="US DOE Joint Genome Institute (JGI-PGF)"/>
            <person name="Lucas S."/>
            <person name="Han J."/>
            <person name="Lapidus A."/>
            <person name="Bruce D."/>
            <person name="Goodwin L."/>
            <person name="Pitluck S."/>
            <person name="Peters L."/>
            <person name="Kyrpides N."/>
            <person name="Mavromatis K."/>
            <person name="Ivanova N."/>
            <person name="Mikhailova N."/>
            <person name="Held B."/>
            <person name="Detter J.C."/>
            <person name="Tapia R."/>
            <person name="Han C."/>
            <person name="Land M."/>
            <person name="Hauser L."/>
            <person name="Markowitz V."/>
            <person name="Cheng J.-F."/>
            <person name="Hugenholtz P."/>
            <person name="Woyke T."/>
            <person name="Wu D."/>
            <person name="Tindall B."/>
            <person name="Brambilla E."/>
            <person name="Klenk H.-P."/>
            <person name="Eisen J.A."/>
        </authorList>
    </citation>
    <scope>NUCLEOTIDE SEQUENCE [LARGE SCALE GENOMIC DNA]</scope>
    <source>
        <strain evidence="4">DSM 18603</strain>
    </source>
</reference>
<dbReference type="Pfam" id="PF12969">
    <property type="entry name" value="DUF3857"/>
    <property type="match status" value="1"/>
</dbReference>
<dbReference type="OrthoDB" id="8595007at2"/>
<feature type="signal peptide" evidence="1">
    <location>
        <begin position="1"/>
        <end position="23"/>
    </location>
</feature>
<feature type="chain" id="PRO_5003557975" evidence="1">
    <location>
        <begin position="24"/>
        <end position="642"/>
    </location>
</feature>
<dbReference type="InterPro" id="IPR038765">
    <property type="entry name" value="Papain-like_cys_pep_sf"/>
</dbReference>